<comment type="catalytic activity">
    <reaction evidence="13">
        <text>L-alanyl-L-lysine(out) = L-alanyl-L-lysine(in)</text>
        <dbReference type="Rhea" id="RHEA:79415"/>
        <dbReference type="ChEBI" id="CHEBI:192470"/>
    </reaction>
</comment>
<dbReference type="PANTHER" id="PTHR23512:SF5">
    <property type="entry name" value="MAJOR FACILITATOR SUPERFAMILY DOMAIN-CONTAINING PROTEIN 1"/>
    <property type="match status" value="1"/>
</dbReference>
<evidence type="ECO:0000256" key="5">
    <source>
        <dbReference type="ARBA" id="ARBA00044884"/>
    </source>
</evidence>
<dbReference type="InterPro" id="IPR011701">
    <property type="entry name" value="MFS"/>
</dbReference>
<comment type="function">
    <text evidence="17">Lysosomal dipeptide uniporter that selectively exports lysine, arginine or histidine-containing dipeptides with a net positive charge from the lysosome lumen into the cytosol. Could play a role in a specific type of protein O-glycosylation indirectly regulating macrophages migration and tissue invasion. Also essential for liver homeostasis.</text>
</comment>
<comment type="catalytic activity">
    <reaction evidence="14">
        <text>L-lysyl-glycine(out) = L-lysyl-glycine(in)</text>
        <dbReference type="Rhea" id="RHEA:79407"/>
        <dbReference type="ChEBI" id="CHEBI:191202"/>
    </reaction>
</comment>
<evidence type="ECO:0000256" key="10">
    <source>
        <dbReference type="ARBA" id="ARBA00044900"/>
    </source>
</evidence>
<evidence type="ECO:0000256" key="7">
    <source>
        <dbReference type="ARBA" id="ARBA00044893"/>
    </source>
</evidence>
<dbReference type="Proteomes" id="UP000694941">
    <property type="component" value="Unplaced"/>
</dbReference>
<feature type="transmembrane region" description="Helical" evidence="20">
    <location>
        <begin position="103"/>
        <end position="125"/>
    </location>
</feature>
<feature type="transmembrane region" description="Helical" evidence="20">
    <location>
        <begin position="319"/>
        <end position="342"/>
    </location>
</feature>
<evidence type="ECO:0000256" key="2">
    <source>
        <dbReference type="ARBA" id="ARBA00044876"/>
    </source>
</evidence>
<comment type="subcellular location">
    <subcellularLocation>
        <location evidence="1">Membrane</location>
        <topology evidence="1">Multi-pass membrane protein</topology>
    </subcellularLocation>
</comment>
<evidence type="ECO:0000256" key="18">
    <source>
        <dbReference type="ARBA" id="ARBA00046376"/>
    </source>
</evidence>
<dbReference type="Gene3D" id="1.20.1250.20">
    <property type="entry name" value="MFS general substrate transporter like domains"/>
    <property type="match status" value="2"/>
</dbReference>
<comment type="catalytic activity">
    <reaction evidence="10">
        <text>L-lysyl-L-lysine(out) = L-lysyl-L-lysine(in)</text>
        <dbReference type="Rhea" id="RHEA:79403"/>
        <dbReference type="ChEBI" id="CHEBI:229956"/>
    </reaction>
</comment>
<evidence type="ECO:0000313" key="22">
    <source>
        <dbReference type="Proteomes" id="UP000694941"/>
    </source>
</evidence>
<feature type="transmembrane region" description="Helical" evidence="20">
    <location>
        <begin position="131"/>
        <end position="154"/>
    </location>
</feature>
<organism evidence="22 23">
    <name type="scientific">Limulus polyphemus</name>
    <name type="common">Atlantic horseshoe crab</name>
    <dbReference type="NCBI Taxonomy" id="6850"/>
    <lineage>
        <taxon>Eukaryota</taxon>
        <taxon>Metazoa</taxon>
        <taxon>Ecdysozoa</taxon>
        <taxon>Arthropoda</taxon>
        <taxon>Chelicerata</taxon>
        <taxon>Merostomata</taxon>
        <taxon>Xiphosura</taxon>
        <taxon>Limulidae</taxon>
        <taxon>Limulus</taxon>
    </lineage>
</organism>
<evidence type="ECO:0000313" key="23">
    <source>
        <dbReference type="RefSeq" id="XP_013788173.1"/>
    </source>
</evidence>
<evidence type="ECO:0000256" key="13">
    <source>
        <dbReference type="ARBA" id="ARBA00044919"/>
    </source>
</evidence>
<evidence type="ECO:0000259" key="21">
    <source>
        <dbReference type="PROSITE" id="PS50850"/>
    </source>
</evidence>
<comment type="catalytic activity">
    <reaction evidence="11">
        <text>L-arginyl-glycine(out) = L-arginyl-glycine(in)</text>
        <dbReference type="Rhea" id="RHEA:79391"/>
        <dbReference type="ChEBI" id="CHEBI:229955"/>
    </reaction>
</comment>
<evidence type="ECO:0000256" key="3">
    <source>
        <dbReference type="ARBA" id="ARBA00044878"/>
    </source>
</evidence>
<comment type="catalytic activity">
    <reaction evidence="6">
        <text>L-lysyl-L-alpha-amino acid(out) = L-lysyl-L-alpha-amino acid(in)</text>
        <dbReference type="Rhea" id="RHEA:79387"/>
        <dbReference type="ChEBI" id="CHEBI:229965"/>
    </reaction>
</comment>
<evidence type="ECO:0000256" key="20">
    <source>
        <dbReference type="SAM" id="Phobius"/>
    </source>
</evidence>
<dbReference type="RefSeq" id="XP_013788173.1">
    <property type="nucleotide sequence ID" value="XM_013932719.2"/>
</dbReference>
<sequence length="487" mass="53054">MASILSADKAYFRFIILFFNCLLTFGSYFCFDMPSVLQSQFQGNFTCEKDNKTEVNSTNTTCCVDCLGMNPDEYNLLYAIYAWTNAIVVIAAGFLVDKLGNRLGIFLFSSFCVLGSSIFALGAMFPGTSVLLPIMLLGRLLFGAGNGSLTIVQNRITAFWFKGKELALAFGITLAFSRLGSVLNFFTTGNMYAEYGLSWTLWIGAMLCAIGFFSGIAVSFLDIMGINQLGRSSVLALESKKLHITDIRFFSLSYWLLAITIMFFYNGVFPFVADASKFIQDKYGYDPKSASYVAGAVYDVSMIMSPFLGGIIDVVGKRGVMAVLCAVLTIPVFGLLAFTNVYPLVSTLWLGVTYSVAAASLWPSIPLVVSRATIGTAMGLTTSIQMIGIGISNLLVGVILGKNQGHLPQLLAIWGDLSFSSFLPLTSSSPSRFVGGVLNLSKKQMNLLLRRYEEETDERPSSDVTYEQTDPSVIPNPDSSDQDALIT</sequence>
<keyword evidence="20" id="KW-0472">Membrane</keyword>
<feature type="compositionally biased region" description="Polar residues" evidence="19">
    <location>
        <begin position="462"/>
        <end position="471"/>
    </location>
</feature>
<protein>
    <recommendedName>
        <fullName evidence="15">Lysosomal dipeptide transporter MFSD1</fullName>
    </recommendedName>
    <alternativeName>
        <fullName evidence="16">Major facilitator superfamily domain-containing protein 1</fullName>
    </alternativeName>
</protein>
<comment type="catalytic activity">
    <reaction evidence="5">
        <text>L-alpha-aminoacyl-L-histidine(out) = L-alpha-aminoacyl-L-histidine(in)</text>
        <dbReference type="Rhea" id="RHEA:79375"/>
        <dbReference type="ChEBI" id="CHEBI:229967"/>
    </reaction>
</comment>
<keyword evidence="22" id="KW-1185">Reference proteome</keyword>
<dbReference type="InterPro" id="IPR052187">
    <property type="entry name" value="MFSD1"/>
</dbReference>
<dbReference type="Pfam" id="PF07690">
    <property type="entry name" value="MFS_1"/>
    <property type="match status" value="1"/>
</dbReference>
<evidence type="ECO:0000256" key="6">
    <source>
        <dbReference type="ARBA" id="ARBA00044891"/>
    </source>
</evidence>
<dbReference type="InterPro" id="IPR020846">
    <property type="entry name" value="MFS_dom"/>
</dbReference>
<feature type="transmembrane region" description="Helical" evidence="20">
    <location>
        <begin position="292"/>
        <end position="312"/>
    </location>
</feature>
<comment type="catalytic activity">
    <reaction evidence="3">
        <text>L-histidyl-glycine(out) = L-histidyl-glycine(in)</text>
        <dbReference type="Rhea" id="RHEA:79395"/>
        <dbReference type="ChEBI" id="CHEBI:229957"/>
    </reaction>
</comment>
<comment type="catalytic activity">
    <reaction evidence="12">
        <text>L-histidyl-L-alpha-amino acid(out) = L-histidyl-L-alpha-amino acid(in)</text>
        <dbReference type="Rhea" id="RHEA:79379"/>
        <dbReference type="ChEBI" id="CHEBI:229964"/>
    </reaction>
</comment>
<feature type="domain" description="Major facilitator superfamily (MFS) profile" evidence="21">
    <location>
        <begin position="13"/>
        <end position="444"/>
    </location>
</feature>
<evidence type="ECO:0000256" key="14">
    <source>
        <dbReference type="ARBA" id="ARBA00044924"/>
    </source>
</evidence>
<name>A0ABM1BT59_LIMPO</name>
<evidence type="ECO:0000256" key="12">
    <source>
        <dbReference type="ARBA" id="ARBA00044912"/>
    </source>
</evidence>
<evidence type="ECO:0000256" key="9">
    <source>
        <dbReference type="ARBA" id="ARBA00044899"/>
    </source>
</evidence>
<accession>A0ABM1BT59</accession>
<dbReference type="PROSITE" id="PS50850">
    <property type="entry name" value="MFS"/>
    <property type="match status" value="1"/>
</dbReference>
<comment type="subunit">
    <text evidence="18">Homodimer. Interacts with lysosomal protein GLMP (via lumenal domain); the interaction starts while both proteins are still in the endoplasmic reticulum and is required for stabilization of MFSD1 in lysosomes but has no direct effect on its targeting to lysosomes or transporter activity.</text>
</comment>
<comment type="catalytic activity">
    <reaction evidence="2">
        <text>L-lysyl-L-alanine(out) = L-lysyl-L-alanine(in)</text>
        <dbReference type="Rhea" id="RHEA:79399"/>
        <dbReference type="ChEBI" id="CHEBI:229954"/>
    </reaction>
</comment>
<evidence type="ECO:0000256" key="15">
    <source>
        <dbReference type="ARBA" id="ARBA00044985"/>
    </source>
</evidence>
<keyword evidence="20" id="KW-0812">Transmembrane</keyword>
<evidence type="ECO:0000256" key="17">
    <source>
        <dbReference type="ARBA" id="ARBA00045709"/>
    </source>
</evidence>
<comment type="catalytic activity">
    <reaction evidence="8">
        <text>L-aspartyl-L-lysine(out) = L-aspartyl-L-lysine(in)</text>
        <dbReference type="Rhea" id="RHEA:79411"/>
        <dbReference type="ChEBI" id="CHEBI:229953"/>
    </reaction>
</comment>
<feature type="region of interest" description="Disordered" evidence="19">
    <location>
        <begin position="453"/>
        <end position="487"/>
    </location>
</feature>
<evidence type="ECO:0000256" key="11">
    <source>
        <dbReference type="ARBA" id="ARBA00044903"/>
    </source>
</evidence>
<dbReference type="GeneID" id="106472089"/>
<dbReference type="InterPro" id="IPR036259">
    <property type="entry name" value="MFS_trans_sf"/>
</dbReference>
<feature type="transmembrane region" description="Helical" evidence="20">
    <location>
        <begin position="199"/>
        <end position="221"/>
    </location>
</feature>
<feature type="transmembrane region" description="Helical" evidence="20">
    <location>
        <begin position="249"/>
        <end position="272"/>
    </location>
</feature>
<keyword evidence="20" id="KW-1133">Transmembrane helix</keyword>
<dbReference type="PANTHER" id="PTHR23512">
    <property type="entry name" value="MAJOR FACILITATOR SUPERFAMILY DOMAIN-CONTAINING PROTEIN 1"/>
    <property type="match status" value="1"/>
</dbReference>
<dbReference type="SUPFAM" id="SSF103473">
    <property type="entry name" value="MFS general substrate transporter"/>
    <property type="match status" value="1"/>
</dbReference>
<comment type="catalytic activity">
    <reaction evidence="9">
        <text>L-arginyl-L-alpha-amino acid(out) = L-arginyl-L-alpha-amino acid(in)</text>
        <dbReference type="Rhea" id="RHEA:79371"/>
        <dbReference type="ChEBI" id="CHEBI:84315"/>
    </reaction>
</comment>
<evidence type="ECO:0000256" key="16">
    <source>
        <dbReference type="ARBA" id="ARBA00045018"/>
    </source>
</evidence>
<evidence type="ECO:0000256" key="8">
    <source>
        <dbReference type="ARBA" id="ARBA00044898"/>
    </source>
</evidence>
<evidence type="ECO:0000256" key="1">
    <source>
        <dbReference type="ARBA" id="ARBA00004141"/>
    </source>
</evidence>
<feature type="transmembrane region" description="Helical" evidence="20">
    <location>
        <begin position="12"/>
        <end position="31"/>
    </location>
</feature>
<feature type="transmembrane region" description="Helical" evidence="20">
    <location>
        <begin position="380"/>
        <end position="401"/>
    </location>
</feature>
<gene>
    <name evidence="23" type="primary">LOC106472089</name>
</gene>
<comment type="catalytic activity">
    <reaction evidence="7">
        <text>L-alpha-aminoacyl-L-lysine(out) = L-alpha-aminoacyl-L-lysine(in)</text>
        <dbReference type="Rhea" id="RHEA:79383"/>
        <dbReference type="ChEBI" id="CHEBI:229966"/>
    </reaction>
</comment>
<reference evidence="23" key="1">
    <citation type="submission" date="2025-08" db="UniProtKB">
        <authorList>
            <consortium name="RefSeq"/>
        </authorList>
    </citation>
    <scope>IDENTIFICATION</scope>
    <source>
        <tissue evidence="23">Muscle</tissue>
    </source>
</reference>
<comment type="catalytic activity">
    <reaction evidence="4">
        <text>L-alpha-aminoacyl-L-arginine(out) = L-alpha-aminoacyl-L-arginine(in)</text>
        <dbReference type="Rhea" id="RHEA:79367"/>
        <dbReference type="ChEBI" id="CHEBI:229968"/>
    </reaction>
</comment>
<feature type="transmembrane region" description="Helical" evidence="20">
    <location>
        <begin position="76"/>
        <end position="96"/>
    </location>
</feature>
<evidence type="ECO:0000256" key="4">
    <source>
        <dbReference type="ARBA" id="ARBA00044881"/>
    </source>
</evidence>
<feature type="transmembrane region" description="Helical" evidence="20">
    <location>
        <begin position="348"/>
        <end position="368"/>
    </location>
</feature>
<proteinExistence type="predicted"/>
<feature type="transmembrane region" description="Helical" evidence="20">
    <location>
        <begin position="166"/>
        <end position="187"/>
    </location>
</feature>
<evidence type="ECO:0000256" key="19">
    <source>
        <dbReference type="SAM" id="MobiDB-lite"/>
    </source>
</evidence>